<dbReference type="OrthoDB" id="2568at10239"/>
<proteinExistence type="predicted"/>
<evidence type="ECO:0000313" key="2">
    <source>
        <dbReference type="Proteomes" id="UP000203343"/>
    </source>
</evidence>
<dbReference type="RefSeq" id="YP_009094247.1">
    <property type="nucleotide sequence ID" value="NC_025375.1"/>
</dbReference>
<dbReference type="KEGG" id="vg:20964535"/>
<protein>
    <submittedName>
        <fullName evidence="1">Uncharacterized protein</fullName>
    </submittedName>
</protein>
<dbReference type="Proteomes" id="UP000203343">
    <property type="component" value="Segment"/>
</dbReference>
<dbReference type="EMBL" id="FM164764">
    <property type="protein sequence ID" value="CAQ58463.1"/>
    <property type="molecule type" value="Genomic_DNA"/>
</dbReference>
<sequence>MTGKKGSRNIAQMKYKLYRKVHYSKNFPAFSQMFNAGVESVLPTSLENVSVPPGYNLNYGIAYAQLISQLLSALNNFIVSQTNPTVNNTSILNLSITKPTSSTLDAINTFNRIYDNYVKDCVPLFTPAIFDETQFGLSLFNPVLSNPINVQGCKILEQQLRTFRIQSQYIPLENLGIGKTNIPTVDNNLLNLIKNTGIGNFINQLAQKNNITPQQYFNSLPDLAKYLLAFLSLINNIIDNGVALDVAWLDRSAFSTTIGNEQQLANNFYLQYFAQALGVILDVTPLDFAVLMPDLNSSNADLAILSTDRAIISVFGSIFLQHLTGNTPGSTNIANSIFAETYITNYELFYRIMKILNRKYGNVWYAKIVGSAIIELARYYYQQNYSYTSGKRTLPYDQFLSYWKQKWSFYGISQQDLQFAQQLGESLQGLGKIQNERKKAIKSVELQNYKPIFYKSNFQNVVSR</sequence>
<dbReference type="GeneID" id="20964535"/>
<reference evidence="1 2" key="1">
    <citation type="journal article" date="2008" name="J. Bacteriol.">
        <title>SRV, a new viral isolate from Stygiolobus and general properties of the crenarchaeal rudiviruses and their virus-host interactions.</title>
        <authorList>
            <person name="Vestergaard G."/>
            <person name="Shah S.A."/>
            <person name="Bize A."/>
            <person name="Reitberger W."/>
            <person name="Reuter M."/>
            <person name="Phan H."/>
            <person name="Briegel A."/>
            <person name="Rachel R."/>
            <person name="Garrett R.A."/>
            <person name="Prangishvili D."/>
        </authorList>
    </citation>
    <scope>NUCLEOTIDE SEQUENCE [LARGE SCALE GENOMIC DNA]</scope>
</reference>
<keyword evidence="2" id="KW-1185">Reference proteome</keyword>
<name>B6EFC8_9VIRU</name>
<organism evidence="1 2">
    <name type="scientific">Stygiolobus rod-shaped virus</name>
    <dbReference type="NCBI Taxonomy" id="537009"/>
    <lineage>
        <taxon>Viruses</taxon>
        <taxon>Adnaviria</taxon>
        <taxon>Zilligvirae</taxon>
        <taxon>Taleaviricota</taxon>
        <taxon>Tokiviricetes</taxon>
        <taxon>Ligamenvirales</taxon>
        <taxon>Rudiviridae</taxon>
        <taxon>Azorudivirus</taxon>
        <taxon>Azorudivirus furnasense</taxon>
        <taxon>Azorudivirus SRV</taxon>
    </lineage>
</organism>
<accession>B6EFC8</accession>
<evidence type="ECO:0000313" key="1">
    <source>
        <dbReference type="EMBL" id="CAQ58463.1"/>
    </source>
</evidence>